<keyword evidence="4" id="KW-1185">Reference proteome</keyword>
<evidence type="ECO:0000256" key="2">
    <source>
        <dbReference type="SAM" id="SignalP"/>
    </source>
</evidence>
<evidence type="ECO:0000313" key="4">
    <source>
        <dbReference type="Proteomes" id="UP000620139"/>
    </source>
</evidence>
<dbReference type="AlphaFoldDB" id="A0A931NCM6"/>
<reference evidence="3" key="1">
    <citation type="submission" date="2020-12" db="EMBL/GenBank/DDBJ databases">
        <title>The genome sequence of Inhella sp. 4Y17.</title>
        <authorList>
            <person name="Liu Y."/>
        </authorList>
    </citation>
    <scope>NUCLEOTIDE SEQUENCE</scope>
    <source>
        <strain evidence="3">4Y10</strain>
    </source>
</reference>
<feature type="region of interest" description="Disordered" evidence="1">
    <location>
        <begin position="118"/>
        <end position="140"/>
    </location>
</feature>
<evidence type="ECO:0000313" key="3">
    <source>
        <dbReference type="EMBL" id="MBH9552182.1"/>
    </source>
</evidence>
<accession>A0A931NCM6</accession>
<evidence type="ECO:0008006" key="5">
    <source>
        <dbReference type="Google" id="ProtNLM"/>
    </source>
</evidence>
<dbReference type="EMBL" id="JAEDAL010000001">
    <property type="protein sequence ID" value="MBH9552182.1"/>
    <property type="molecule type" value="Genomic_DNA"/>
</dbReference>
<dbReference type="RefSeq" id="WP_198099751.1">
    <property type="nucleotide sequence ID" value="NZ_JAEDAL010000001.1"/>
</dbReference>
<sequence length="140" mass="15068">MNLRTLALLGLTALGSAHAQSDHELNQVVLKLETPDRAAFDAVSSAALPHCKALSTSMQRGTSGDKVVERYVIDTVCPQVRTAPQAEALRKAVNQAMGKADGRLDVTLFWQPMPFHAVPGAPAAAQRERRPAPKDDGHKH</sequence>
<feature type="compositionally biased region" description="Basic and acidic residues" evidence="1">
    <location>
        <begin position="126"/>
        <end position="140"/>
    </location>
</feature>
<evidence type="ECO:0000256" key="1">
    <source>
        <dbReference type="SAM" id="MobiDB-lite"/>
    </source>
</evidence>
<organism evidence="3 4">
    <name type="scientific">Inhella gelatinilytica</name>
    <dbReference type="NCBI Taxonomy" id="2795030"/>
    <lineage>
        <taxon>Bacteria</taxon>
        <taxon>Pseudomonadati</taxon>
        <taxon>Pseudomonadota</taxon>
        <taxon>Betaproteobacteria</taxon>
        <taxon>Burkholderiales</taxon>
        <taxon>Sphaerotilaceae</taxon>
        <taxon>Inhella</taxon>
    </lineage>
</organism>
<feature type="chain" id="PRO_5037503739" description="UrcA family protein" evidence="2">
    <location>
        <begin position="20"/>
        <end position="140"/>
    </location>
</feature>
<feature type="signal peptide" evidence="2">
    <location>
        <begin position="1"/>
        <end position="19"/>
    </location>
</feature>
<gene>
    <name evidence="3" type="ORF">I7X43_04885</name>
</gene>
<keyword evidence="2" id="KW-0732">Signal</keyword>
<dbReference type="Proteomes" id="UP000620139">
    <property type="component" value="Unassembled WGS sequence"/>
</dbReference>
<proteinExistence type="predicted"/>
<name>A0A931NCM6_9BURK</name>
<comment type="caution">
    <text evidence="3">The sequence shown here is derived from an EMBL/GenBank/DDBJ whole genome shotgun (WGS) entry which is preliminary data.</text>
</comment>
<protein>
    <recommendedName>
        <fullName evidence="5">UrcA family protein</fullName>
    </recommendedName>
</protein>